<evidence type="ECO:0000256" key="1">
    <source>
        <dbReference type="SAM" id="Phobius"/>
    </source>
</evidence>
<accession>A0A7D7JRF1</accession>
<reference evidence="2 3" key="1">
    <citation type="submission" date="2020-04" db="EMBL/GenBank/DDBJ databases">
        <authorList>
            <person name="Martino G."/>
            <person name="Holtappels D."/>
            <person name="Wagemans J."/>
            <person name="Lavigne R."/>
            <person name="Turina M."/>
            <person name="Ciuffo M."/>
        </authorList>
    </citation>
    <scope>NUCLEOTIDE SEQUENCE [LARGE SCALE GENOMIC DNA]</scope>
</reference>
<keyword evidence="1" id="KW-0812">Transmembrane</keyword>
<gene>
    <name evidence="2" type="ORF">phiB1_1_27</name>
</gene>
<evidence type="ECO:0000313" key="2">
    <source>
        <dbReference type="EMBL" id="QMP84054.1"/>
    </source>
</evidence>
<sequence>MLAALVVFSAAYAAVLLLGLQSKLMRDDKWIPCFFVSWMIMLAQTAGTYAIAHNTLPIGWFLFWCGWGSSTGIVSAHFLYAWYDRRFKR</sequence>
<proteinExistence type="predicted"/>
<organism evidence="2 3">
    <name type="scientific">Pseudomonas phage phiB1_1</name>
    <dbReference type="NCBI Taxonomy" id="2755402"/>
    <lineage>
        <taxon>Viruses</taxon>
        <taxon>Duplodnaviria</taxon>
        <taxon>Heunggongvirae</taxon>
        <taxon>Uroviricota</taxon>
        <taxon>Caudoviricetes</taxon>
        <taxon>Autographivirales</taxon>
        <taxon>Autoscriptoviridae</taxon>
        <taxon>Krylovirinae</taxon>
        <taxon>Torinorumvirus</taxon>
        <taxon>Torinorumvirus B11</taxon>
    </lineage>
</organism>
<keyword evidence="3" id="KW-1185">Reference proteome</keyword>
<feature type="transmembrane region" description="Helical" evidence="1">
    <location>
        <begin position="31"/>
        <end position="52"/>
    </location>
</feature>
<protein>
    <submittedName>
        <fullName evidence="2">Putative holin</fullName>
    </submittedName>
</protein>
<dbReference type="EMBL" id="MT354570">
    <property type="protein sequence ID" value="QMP84054.1"/>
    <property type="molecule type" value="Genomic_DNA"/>
</dbReference>
<name>A0A7D7JRF1_9CAUD</name>
<feature type="transmembrane region" description="Helical" evidence="1">
    <location>
        <begin position="6"/>
        <end position="24"/>
    </location>
</feature>
<keyword evidence="1" id="KW-0472">Membrane</keyword>
<evidence type="ECO:0000313" key="3">
    <source>
        <dbReference type="Proteomes" id="UP000515318"/>
    </source>
</evidence>
<keyword evidence="1" id="KW-1133">Transmembrane helix</keyword>
<feature type="transmembrane region" description="Helical" evidence="1">
    <location>
        <begin position="58"/>
        <end position="83"/>
    </location>
</feature>
<dbReference type="Proteomes" id="UP000515318">
    <property type="component" value="Segment"/>
</dbReference>